<keyword evidence="4 5" id="KW-0067">ATP-binding</keyword>
<dbReference type="GO" id="GO:0003678">
    <property type="term" value="F:DNA helicase activity"/>
    <property type="evidence" value="ECO:0007669"/>
    <property type="project" value="InterPro"/>
</dbReference>
<feature type="binding site" evidence="5">
    <location>
        <begin position="30"/>
        <end position="37"/>
    </location>
    <ligand>
        <name>ATP</name>
        <dbReference type="ChEBI" id="CHEBI:30616"/>
    </ligand>
</feature>
<feature type="domain" description="UvrD-like helicase ATP-binding" evidence="6">
    <location>
        <begin position="9"/>
        <end position="270"/>
    </location>
</feature>
<keyword evidence="3 5" id="KW-0347">Helicase</keyword>
<dbReference type="EMBL" id="PFWY01000074">
    <property type="protein sequence ID" value="PJA40758.1"/>
    <property type="molecule type" value="Genomic_DNA"/>
</dbReference>
<dbReference type="GO" id="GO:0005524">
    <property type="term" value="F:ATP binding"/>
    <property type="evidence" value="ECO:0007669"/>
    <property type="project" value="UniProtKB-UniRule"/>
</dbReference>
<evidence type="ECO:0000256" key="2">
    <source>
        <dbReference type="ARBA" id="ARBA00022801"/>
    </source>
</evidence>
<keyword evidence="1 5" id="KW-0547">Nucleotide-binding</keyword>
<evidence type="ECO:0000256" key="3">
    <source>
        <dbReference type="ARBA" id="ARBA00022806"/>
    </source>
</evidence>
<evidence type="ECO:0000256" key="4">
    <source>
        <dbReference type="ARBA" id="ARBA00022840"/>
    </source>
</evidence>
<dbReference type="Proteomes" id="UP000230683">
    <property type="component" value="Unassembled WGS sequence"/>
</dbReference>
<dbReference type="GO" id="GO:0016787">
    <property type="term" value="F:hydrolase activity"/>
    <property type="evidence" value="ECO:0007669"/>
    <property type="project" value="UniProtKB-UniRule"/>
</dbReference>
<evidence type="ECO:0000256" key="1">
    <source>
        <dbReference type="ARBA" id="ARBA00022741"/>
    </source>
</evidence>
<dbReference type="Gene3D" id="3.40.50.300">
    <property type="entry name" value="P-loop containing nucleotide triphosphate hydrolases"/>
    <property type="match status" value="1"/>
</dbReference>
<name>A0A2M7X3P3_UNCKA</name>
<evidence type="ECO:0000313" key="7">
    <source>
        <dbReference type="EMBL" id="PJA40758.1"/>
    </source>
</evidence>
<dbReference type="InterPro" id="IPR000212">
    <property type="entry name" value="DNA_helicase_UvrD/REP"/>
</dbReference>
<dbReference type="InterPro" id="IPR027417">
    <property type="entry name" value="P-loop_NTPase"/>
</dbReference>
<dbReference type="Pfam" id="PF00580">
    <property type="entry name" value="UvrD-helicase"/>
    <property type="match status" value="1"/>
</dbReference>
<dbReference type="SUPFAM" id="SSF52540">
    <property type="entry name" value="P-loop containing nucleoside triphosphate hydrolases"/>
    <property type="match status" value="1"/>
</dbReference>
<accession>A0A2M7X3P3</accession>
<dbReference type="Gene3D" id="1.10.10.160">
    <property type="match status" value="1"/>
</dbReference>
<comment type="caution">
    <text evidence="7">The sequence shown here is derived from an EMBL/GenBank/DDBJ whole genome shotgun (WGS) entry which is preliminary data.</text>
</comment>
<keyword evidence="2 5" id="KW-0378">Hydrolase</keyword>
<evidence type="ECO:0000313" key="8">
    <source>
        <dbReference type="Proteomes" id="UP000230683"/>
    </source>
</evidence>
<dbReference type="AlphaFoldDB" id="A0A2M7X3P3"/>
<evidence type="ECO:0000259" key="6">
    <source>
        <dbReference type="PROSITE" id="PS51198"/>
    </source>
</evidence>
<evidence type="ECO:0000256" key="5">
    <source>
        <dbReference type="PROSITE-ProRule" id="PRU00560"/>
    </source>
</evidence>
<dbReference type="PROSITE" id="PS51198">
    <property type="entry name" value="UVRD_HELICASE_ATP_BIND"/>
    <property type="match status" value="1"/>
</dbReference>
<dbReference type="CDD" id="cd17932">
    <property type="entry name" value="DEXQc_UvrD"/>
    <property type="match status" value="1"/>
</dbReference>
<sequence length="270" mass="31201">MSTFDDLYNKLNKEQKIAVDSIEGPVMVIAGPGTGKTQVLTLRIANILQKTDTNPDSILALTFTESGVRAMRERLFLSLGTSAYYVNIHTFHSFASEVIQANPDEFIISTKVESLSDLERTHIFKEIFDEENLHAIKPFNSPYYYLSTAISKIQDLKREGIDTNEYLKYIEKSSSKMDPKDVEKNNDLLKVYKSYQNKLLKYGRYDFEDMINFVTEKFKSSPSLLLKYQERFQYFLVDEFQDTNSAQAELLYQLSSYWDPNPNLFVVGDD</sequence>
<dbReference type="InterPro" id="IPR014016">
    <property type="entry name" value="UvrD-like_ATP-bd"/>
</dbReference>
<protein>
    <submittedName>
        <fullName evidence="7">DNA helicase UvrD</fullName>
    </submittedName>
</protein>
<dbReference type="PANTHER" id="PTHR11070">
    <property type="entry name" value="UVRD / RECB / PCRA DNA HELICASE FAMILY MEMBER"/>
    <property type="match status" value="1"/>
</dbReference>
<proteinExistence type="predicted"/>
<feature type="non-terminal residue" evidence="7">
    <location>
        <position position="270"/>
    </location>
</feature>
<organism evidence="7 8">
    <name type="scientific">candidate division WWE3 bacterium CG_4_9_14_3_um_filter_34_6</name>
    <dbReference type="NCBI Taxonomy" id="1975079"/>
    <lineage>
        <taxon>Bacteria</taxon>
        <taxon>Katanobacteria</taxon>
    </lineage>
</organism>
<dbReference type="InterPro" id="IPR013986">
    <property type="entry name" value="DExx_box_DNA_helicase_dom_sf"/>
</dbReference>
<dbReference type="GO" id="GO:0003677">
    <property type="term" value="F:DNA binding"/>
    <property type="evidence" value="ECO:0007669"/>
    <property type="project" value="InterPro"/>
</dbReference>
<gene>
    <name evidence="7" type="ORF">CO178_01590</name>
</gene>
<reference evidence="8" key="1">
    <citation type="submission" date="2017-09" db="EMBL/GenBank/DDBJ databases">
        <title>Depth-based differentiation of microbial function through sediment-hosted aquifers and enrichment of novel symbionts in the deep terrestrial subsurface.</title>
        <authorList>
            <person name="Probst A.J."/>
            <person name="Ladd B."/>
            <person name="Jarett J.K."/>
            <person name="Geller-Mcgrath D.E."/>
            <person name="Sieber C.M.K."/>
            <person name="Emerson J.B."/>
            <person name="Anantharaman K."/>
            <person name="Thomas B.C."/>
            <person name="Malmstrom R."/>
            <person name="Stieglmeier M."/>
            <person name="Klingl A."/>
            <person name="Woyke T."/>
            <person name="Ryan C.M."/>
            <person name="Banfield J.F."/>
        </authorList>
    </citation>
    <scope>NUCLEOTIDE SEQUENCE [LARGE SCALE GENOMIC DNA]</scope>
</reference>